<evidence type="ECO:0000256" key="4">
    <source>
        <dbReference type="SAM" id="MobiDB-lite"/>
    </source>
</evidence>
<feature type="region of interest" description="Disordered" evidence="4">
    <location>
        <begin position="77"/>
        <end position="96"/>
    </location>
</feature>
<feature type="compositionally biased region" description="Low complexity" evidence="4">
    <location>
        <begin position="260"/>
        <end position="286"/>
    </location>
</feature>
<feature type="compositionally biased region" description="Pro residues" evidence="4">
    <location>
        <begin position="200"/>
        <end position="212"/>
    </location>
</feature>
<feature type="region of interest" description="Disordered" evidence="4">
    <location>
        <begin position="191"/>
        <end position="214"/>
    </location>
</feature>
<protein>
    <submittedName>
        <fullName evidence="6">SBP domain-containing protein</fullName>
    </submittedName>
</protein>
<organism evidence="6 7">
    <name type="scientific">Dunaliella salina</name>
    <name type="common">Green alga</name>
    <name type="synonym">Protococcus salinus</name>
    <dbReference type="NCBI Taxonomy" id="3046"/>
    <lineage>
        <taxon>Eukaryota</taxon>
        <taxon>Viridiplantae</taxon>
        <taxon>Chlorophyta</taxon>
        <taxon>core chlorophytes</taxon>
        <taxon>Chlorophyceae</taxon>
        <taxon>CS clade</taxon>
        <taxon>Chlamydomonadales</taxon>
        <taxon>Dunaliellaceae</taxon>
        <taxon>Dunaliella</taxon>
    </lineage>
</organism>
<dbReference type="Gene3D" id="4.10.1100.10">
    <property type="entry name" value="Transcription factor, SBP-box domain"/>
    <property type="match status" value="1"/>
</dbReference>
<evidence type="ECO:0000256" key="1">
    <source>
        <dbReference type="ARBA" id="ARBA00022723"/>
    </source>
</evidence>
<feature type="domain" description="SBP-type" evidence="5">
    <location>
        <begin position="352"/>
        <end position="429"/>
    </location>
</feature>
<accession>A0ABQ7G465</accession>
<keyword evidence="3" id="KW-0862">Zinc</keyword>
<feature type="region of interest" description="Disordered" evidence="4">
    <location>
        <begin position="228"/>
        <end position="286"/>
    </location>
</feature>
<dbReference type="EMBL" id="MU070164">
    <property type="protein sequence ID" value="KAF5829409.1"/>
    <property type="molecule type" value="Genomic_DNA"/>
</dbReference>
<dbReference type="PANTHER" id="PTHR31251">
    <property type="entry name" value="SQUAMOSA PROMOTER-BINDING-LIKE PROTEIN 4"/>
    <property type="match status" value="1"/>
</dbReference>
<reference evidence="6" key="1">
    <citation type="submission" date="2017-08" db="EMBL/GenBank/DDBJ databases">
        <authorList>
            <person name="Polle J.E."/>
            <person name="Barry K."/>
            <person name="Cushman J."/>
            <person name="Schmutz J."/>
            <person name="Tran D."/>
            <person name="Hathwaick L.T."/>
            <person name="Yim W.C."/>
            <person name="Jenkins J."/>
            <person name="Mckie-Krisberg Z.M."/>
            <person name="Prochnik S."/>
            <person name="Lindquist E."/>
            <person name="Dockter R.B."/>
            <person name="Adam C."/>
            <person name="Molina H."/>
            <person name="Bunkerborg J."/>
            <person name="Jin E."/>
            <person name="Buchheim M."/>
            <person name="Magnuson J."/>
        </authorList>
    </citation>
    <scope>NUCLEOTIDE SEQUENCE</scope>
    <source>
        <strain evidence="6">CCAP 19/18</strain>
    </source>
</reference>
<dbReference type="PANTHER" id="PTHR31251:SF169">
    <property type="entry name" value="SQUAMOSA PROMOTER-BINDING-LIKE PROTEIN 8"/>
    <property type="match status" value="1"/>
</dbReference>
<dbReference type="SUPFAM" id="SSF103612">
    <property type="entry name" value="SBT domain"/>
    <property type="match status" value="1"/>
</dbReference>
<evidence type="ECO:0000256" key="3">
    <source>
        <dbReference type="ARBA" id="ARBA00022833"/>
    </source>
</evidence>
<evidence type="ECO:0000256" key="2">
    <source>
        <dbReference type="ARBA" id="ARBA00022771"/>
    </source>
</evidence>
<keyword evidence="1" id="KW-0479">Metal-binding</keyword>
<dbReference type="InterPro" id="IPR004333">
    <property type="entry name" value="SBP_dom"/>
</dbReference>
<gene>
    <name evidence="6" type="ORF">DUNSADRAFT_16108</name>
</gene>
<feature type="region of interest" description="Disordered" evidence="4">
    <location>
        <begin position="421"/>
        <end position="463"/>
    </location>
</feature>
<evidence type="ECO:0000259" key="5">
    <source>
        <dbReference type="PROSITE" id="PS51141"/>
    </source>
</evidence>
<feature type="compositionally biased region" description="Basic and acidic residues" evidence="4">
    <location>
        <begin position="435"/>
        <end position="444"/>
    </location>
</feature>
<dbReference type="InterPro" id="IPR036893">
    <property type="entry name" value="SBP_sf"/>
</dbReference>
<dbReference type="PROSITE" id="PS51141">
    <property type="entry name" value="ZF_SBP"/>
    <property type="match status" value="1"/>
</dbReference>
<dbReference type="Proteomes" id="UP000815325">
    <property type="component" value="Unassembled WGS sequence"/>
</dbReference>
<dbReference type="InterPro" id="IPR044817">
    <property type="entry name" value="SBP-like"/>
</dbReference>
<name>A0ABQ7G465_DUNSA</name>
<feature type="compositionally biased region" description="Polar residues" evidence="4">
    <location>
        <begin position="235"/>
        <end position="245"/>
    </location>
</feature>
<keyword evidence="2" id="KW-0863">Zinc-finger</keyword>
<evidence type="ECO:0000313" key="6">
    <source>
        <dbReference type="EMBL" id="KAF5829409.1"/>
    </source>
</evidence>
<sequence length="478" mass="52189">SISHVRNEVIKGERMEHLDDGFDMFTGLDGDQLPSSAPPIPQQQKAQVMDPFLLAADEQTWDLADWDWDPVNCVARRKGDGNGAQPSDVGTNVPMEGMQMSSLPAQQGSVGGGGSFPSRCQFQLNQSSLPTTPGALDWSALPPPVLPPWQPPNQQGDLLSSQFSDFQDVPHMDLNIRGGLLPTMPQPCYDPQHQLHHESPLPPLPPTAPAPPNACSHHAALAACALRPPNRKRSNNAVGSQATTDARQRQRRIPCPLHTPPQQQHNLHLQHLQHPQQQQQQQQLQHTSYLPMDMSNLGWEGGGLDAADKAAAAAVAAMGEMGQSQLPGLFPSGLEGVVSISDPPPPDQSGNRMVCQVAGCGRDLTSHKEYHHRYRICEVHIKLPQVLKDGRLQRFCQQCGRFHDLMAFDGSRRSCRDQLDKHNARRRKRAQVDSQKTKALEPKVPHAPSPSPNPQEDAAFAAASAVTAEPLLSQQVGC</sequence>
<evidence type="ECO:0000313" key="7">
    <source>
        <dbReference type="Proteomes" id="UP000815325"/>
    </source>
</evidence>
<proteinExistence type="predicted"/>
<keyword evidence="7" id="KW-1185">Reference proteome</keyword>
<dbReference type="Pfam" id="PF03110">
    <property type="entry name" value="SBP"/>
    <property type="match status" value="1"/>
</dbReference>
<comment type="caution">
    <text evidence="6">The sequence shown here is derived from an EMBL/GenBank/DDBJ whole genome shotgun (WGS) entry which is preliminary data.</text>
</comment>
<feature type="non-terminal residue" evidence="6">
    <location>
        <position position="1"/>
    </location>
</feature>